<keyword evidence="1" id="KW-0472">Membrane</keyword>
<organism evidence="2 3">
    <name type="scientific">Stanieria cyanosphaera (strain ATCC 29371 / PCC 7437)</name>
    <dbReference type="NCBI Taxonomy" id="111780"/>
    <lineage>
        <taxon>Bacteria</taxon>
        <taxon>Bacillati</taxon>
        <taxon>Cyanobacteriota</taxon>
        <taxon>Cyanophyceae</taxon>
        <taxon>Pleurocapsales</taxon>
        <taxon>Dermocarpellaceae</taxon>
        <taxon>Stanieria</taxon>
    </lineage>
</organism>
<dbReference type="Proteomes" id="UP000010473">
    <property type="component" value="Chromosome"/>
</dbReference>
<dbReference type="PATRIC" id="fig|111780.3.peg.3658"/>
<dbReference type="STRING" id="111780.Sta7437_3531"/>
<keyword evidence="3" id="KW-1185">Reference proteome</keyword>
<evidence type="ECO:0000313" key="2">
    <source>
        <dbReference type="EMBL" id="AFZ37029.1"/>
    </source>
</evidence>
<dbReference type="KEGG" id="scs:Sta7437_3531"/>
<evidence type="ECO:0000256" key="1">
    <source>
        <dbReference type="SAM" id="Phobius"/>
    </source>
</evidence>
<dbReference type="eggNOG" id="ENOG5032YID">
    <property type="taxonomic scope" value="Bacteria"/>
</dbReference>
<keyword evidence="1" id="KW-1133">Transmembrane helix</keyword>
<name>K9XY89_STAC7</name>
<evidence type="ECO:0000313" key="3">
    <source>
        <dbReference type="Proteomes" id="UP000010473"/>
    </source>
</evidence>
<dbReference type="HOGENOM" id="CLU_204045_0_0_3"/>
<sequence>MTPITVKSGIFLALCCISAIAGVGSVFELSSGEPDLGGLTTGLILAGSIPLTGILFWAAVQDTRANQK</sequence>
<protein>
    <submittedName>
        <fullName evidence="2">Uncharacterized protein</fullName>
    </submittedName>
</protein>
<dbReference type="AlphaFoldDB" id="K9XY89"/>
<keyword evidence="1" id="KW-0812">Transmembrane</keyword>
<feature type="transmembrane region" description="Helical" evidence="1">
    <location>
        <begin position="39"/>
        <end position="60"/>
    </location>
</feature>
<dbReference type="EMBL" id="CP003653">
    <property type="protein sequence ID" value="AFZ37029.1"/>
    <property type="molecule type" value="Genomic_DNA"/>
</dbReference>
<accession>K9XY89</accession>
<gene>
    <name evidence="2" type="ordered locus">Sta7437_3531</name>
</gene>
<reference evidence="3" key="1">
    <citation type="journal article" date="2013" name="Proc. Natl. Acad. Sci. U.S.A.">
        <title>Improving the coverage of the cyanobacterial phylum using diversity-driven genome sequencing.</title>
        <authorList>
            <person name="Shih P.M."/>
            <person name="Wu D."/>
            <person name="Latifi A."/>
            <person name="Axen S.D."/>
            <person name="Fewer D.P."/>
            <person name="Talla E."/>
            <person name="Calteau A."/>
            <person name="Cai F."/>
            <person name="Tandeau de Marsac N."/>
            <person name="Rippka R."/>
            <person name="Herdman M."/>
            <person name="Sivonen K."/>
            <person name="Coursin T."/>
            <person name="Laurent T."/>
            <person name="Goodwin L."/>
            <person name="Nolan M."/>
            <person name="Davenport K.W."/>
            <person name="Han C.S."/>
            <person name="Rubin E.M."/>
            <person name="Eisen J.A."/>
            <person name="Woyke T."/>
            <person name="Gugger M."/>
            <person name="Kerfeld C.A."/>
        </authorList>
    </citation>
    <scope>NUCLEOTIDE SEQUENCE [LARGE SCALE GENOMIC DNA]</scope>
    <source>
        <strain evidence="3">ATCC 29371 / PCC 7437</strain>
    </source>
</reference>
<feature type="transmembrane region" description="Helical" evidence="1">
    <location>
        <begin position="9"/>
        <end position="27"/>
    </location>
</feature>
<proteinExistence type="predicted"/>